<reference evidence="1 2" key="1">
    <citation type="submission" date="2024-01" db="EMBL/GenBank/DDBJ databases">
        <title>A telomere-to-telomere, gap-free genome of sweet tea (Lithocarpus litseifolius).</title>
        <authorList>
            <person name="Zhou J."/>
        </authorList>
    </citation>
    <scope>NUCLEOTIDE SEQUENCE [LARGE SCALE GENOMIC DNA]</scope>
    <source>
        <strain evidence="1">Zhou-2022a</strain>
        <tissue evidence="1">Leaf</tissue>
    </source>
</reference>
<accession>A0AAW2BW37</accession>
<keyword evidence="2" id="KW-1185">Reference proteome</keyword>
<dbReference type="EMBL" id="JAZDWU010000010">
    <property type="protein sequence ID" value="KAK9989463.1"/>
    <property type="molecule type" value="Genomic_DNA"/>
</dbReference>
<protein>
    <submittedName>
        <fullName evidence="1">Uncharacterized protein</fullName>
    </submittedName>
</protein>
<name>A0AAW2BW37_9ROSI</name>
<organism evidence="1 2">
    <name type="scientific">Lithocarpus litseifolius</name>
    <dbReference type="NCBI Taxonomy" id="425828"/>
    <lineage>
        <taxon>Eukaryota</taxon>
        <taxon>Viridiplantae</taxon>
        <taxon>Streptophyta</taxon>
        <taxon>Embryophyta</taxon>
        <taxon>Tracheophyta</taxon>
        <taxon>Spermatophyta</taxon>
        <taxon>Magnoliopsida</taxon>
        <taxon>eudicotyledons</taxon>
        <taxon>Gunneridae</taxon>
        <taxon>Pentapetalae</taxon>
        <taxon>rosids</taxon>
        <taxon>fabids</taxon>
        <taxon>Fagales</taxon>
        <taxon>Fagaceae</taxon>
        <taxon>Lithocarpus</taxon>
    </lineage>
</organism>
<sequence>MTIKTSFDSNRIEILNGINFQSWKRRIKYLLTYERTLYTLSTTKPIPINKKDNEEIKTKDNWEVDDSLTKTSMLHHMKDNIIPLFEDKETTKELMVALEAKYGPRSDTHVQLLLDKFNSTRMSEGDYIGDHINTMELLAKELGDTDNPVSDKMQVTTILNSLPPSWDHIVTTLTHSGKEVTMISLPVLLVLEEGRMKMKV</sequence>
<comment type="caution">
    <text evidence="1">The sequence shown here is derived from an EMBL/GenBank/DDBJ whole genome shotgun (WGS) entry which is preliminary data.</text>
</comment>
<dbReference type="PANTHER" id="PTHR35317">
    <property type="entry name" value="OS04G0629600 PROTEIN"/>
    <property type="match status" value="1"/>
</dbReference>
<dbReference type="Pfam" id="PF14223">
    <property type="entry name" value="Retrotran_gag_2"/>
    <property type="match status" value="1"/>
</dbReference>
<gene>
    <name evidence="1" type="ORF">SO802_029702</name>
</gene>
<dbReference type="AlphaFoldDB" id="A0AAW2BW37"/>
<proteinExistence type="predicted"/>
<evidence type="ECO:0000313" key="1">
    <source>
        <dbReference type="EMBL" id="KAK9989463.1"/>
    </source>
</evidence>
<dbReference type="Proteomes" id="UP001459277">
    <property type="component" value="Unassembled WGS sequence"/>
</dbReference>
<dbReference type="PANTHER" id="PTHR35317:SF8">
    <property type="entry name" value="CCHC-TYPE DOMAIN-CONTAINING PROTEIN"/>
    <property type="match status" value="1"/>
</dbReference>
<evidence type="ECO:0000313" key="2">
    <source>
        <dbReference type="Proteomes" id="UP001459277"/>
    </source>
</evidence>